<dbReference type="GeneID" id="8852293"/>
<dbReference type="OrthoDB" id="10412321at2759"/>
<dbReference type="AlphaFoldDB" id="D2V0S7"/>
<accession>D2V0S7</accession>
<dbReference type="VEuPathDB" id="AmoebaDB:NAEGRDRAFT_62400"/>
<dbReference type="KEGG" id="ngr:NAEGRDRAFT_62400"/>
<dbReference type="Proteomes" id="UP000006671">
    <property type="component" value="Unassembled WGS sequence"/>
</dbReference>
<reference evidence="2 3" key="1">
    <citation type="journal article" date="2010" name="Cell">
        <title>The genome of Naegleria gruberi illuminates early eukaryotic versatility.</title>
        <authorList>
            <person name="Fritz-Laylin L.K."/>
            <person name="Prochnik S.E."/>
            <person name="Ginger M.L."/>
            <person name="Dacks J.B."/>
            <person name="Carpenter M.L."/>
            <person name="Field M.C."/>
            <person name="Kuo A."/>
            <person name="Paredez A."/>
            <person name="Chapman J."/>
            <person name="Pham J."/>
            <person name="Shu S."/>
            <person name="Neupane R."/>
            <person name="Cipriano M."/>
            <person name="Mancuso J."/>
            <person name="Tu H."/>
            <person name="Salamov A."/>
            <person name="Lindquist E."/>
            <person name="Shapiro H."/>
            <person name="Lucas S."/>
            <person name="Grigoriev I.V."/>
            <person name="Cande W.Z."/>
            <person name="Fulton C."/>
            <person name="Rokhsar D.S."/>
            <person name="Dawson S.C."/>
        </authorList>
    </citation>
    <scope>NUCLEOTIDE SEQUENCE [LARGE SCALE GENOMIC DNA]</scope>
    <source>
        <strain evidence="2 3">NEG-M</strain>
    </source>
</reference>
<dbReference type="InParanoid" id="D2V0S7"/>
<feature type="region of interest" description="Disordered" evidence="1">
    <location>
        <begin position="87"/>
        <end position="121"/>
    </location>
</feature>
<feature type="compositionally biased region" description="Low complexity" evidence="1">
    <location>
        <begin position="93"/>
        <end position="119"/>
    </location>
</feature>
<keyword evidence="3" id="KW-1185">Reference proteome</keyword>
<gene>
    <name evidence="2" type="ORF">NAEGRDRAFT_62400</name>
</gene>
<sequence>MKTKEHIMFDLEMPSSLESLSEADRKKLSSFQRSNSRGNIQTYEKIVPISLNDDLVIDIDDNAEKNPFDVYNDDSISEYRYPKDCDVKKKKSANGSSSNGQVSSEDSSRPSSAGSSGSSKRIRVNANPLCETVSHNLQIDTIDTDSLRDGILCLSERKRRKRAILNLSTFNAEAMVIEKILQRRKTGFEDEYEYLVKPENFEDTVWVSESVCKIKGVKAWALYQKCTDSIPSFESKEEQLIDEISKEICDCFENDGILDALIDLEKEENVNAIIQSTFMDNLLMNYSQDLSTLRNVKTSIASSKLPEKIKKHIDEKVEQFLQMSAMKSKRDPLEITKNDIALRKELVKFANYINKH</sequence>
<evidence type="ECO:0000313" key="2">
    <source>
        <dbReference type="EMBL" id="EFC49566.1"/>
    </source>
</evidence>
<evidence type="ECO:0000256" key="1">
    <source>
        <dbReference type="SAM" id="MobiDB-lite"/>
    </source>
</evidence>
<organism evidence="3">
    <name type="scientific">Naegleria gruberi</name>
    <name type="common">Amoeba</name>
    <dbReference type="NCBI Taxonomy" id="5762"/>
    <lineage>
        <taxon>Eukaryota</taxon>
        <taxon>Discoba</taxon>
        <taxon>Heterolobosea</taxon>
        <taxon>Tetramitia</taxon>
        <taxon>Eutetramitia</taxon>
        <taxon>Vahlkampfiidae</taxon>
        <taxon>Naegleria</taxon>
    </lineage>
</organism>
<evidence type="ECO:0000313" key="3">
    <source>
        <dbReference type="Proteomes" id="UP000006671"/>
    </source>
</evidence>
<dbReference type="OMA" id="CFENDGI"/>
<name>D2V0S7_NAEGR</name>
<dbReference type="EMBL" id="GG738847">
    <property type="protein sequence ID" value="EFC49566.1"/>
    <property type="molecule type" value="Genomic_DNA"/>
</dbReference>
<protein>
    <submittedName>
        <fullName evidence="2">Predicted protein</fullName>
    </submittedName>
</protein>
<dbReference type="RefSeq" id="XP_002682310.1">
    <property type="nucleotide sequence ID" value="XM_002682264.1"/>
</dbReference>
<proteinExistence type="predicted"/>